<dbReference type="InterPro" id="IPR052789">
    <property type="entry name" value="SSUH2_homolog"/>
</dbReference>
<dbReference type="PANTHER" id="PTHR48465:SF1">
    <property type="entry name" value="PROTEIN SSUH2 HOMOLOG"/>
    <property type="match status" value="1"/>
</dbReference>
<evidence type="ECO:0000256" key="1">
    <source>
        <dbReference type="SAM" id="MobiDB-lite"/>
    </source>
</evidence>
<evidence type="ECO:0000313" key="2">
    <source>
        <dbReference type="EMBL" id="CAF2806716.1"/>
    </source>
</evidence>
<feature type="compositionally biased region" description="Basic and acidic residues" evidence="1">
    <location>
        <begin position="14"/>
        <end position="25"/>
    </location>
</feature>
<proteinExistence type="predicted"/>
<dbReference type="GO" id="GO:0031072">
    <property type="term" value="F:heat shock protein binding"/>
    <property type="evidence" value="ECO:0007669"/>
    <property type="project" value="InterPro"/>
</dbReference>
<dbReference type="AlphaFoldDB" id="A0A7R8CFI6"/>
<gene>
    <name evidence="2" type="ORF">LSAA_3298</name>
</gene>
<reference evidence="2" key="1">
    <citation type="submission" date="2021-02" db="EMBL/GenBank/DDBJ databases">
        <authorList>
            <person name="Bekaert M."/>
        </authorList>
    </citation>
    <scope>NUCLEOTIDE SEQUENCE</scope>
    <source>
        <strain evidence="2">IoA-00</strain>
    </source>
</reference>
<dbReference type="InterPro" id="IPR001305">
    <property type="entry name" value="HSP_DnaJ_Cys-rich_dom"/>
</dbReference>
<dbReference type="OrthoDB" id="3355217at2759"/>
<evidence type="ECO:0000313" key="3">
    <source>
        <dbReference type="Proteomes" id="UP000675881"/>
    </source>
</evidence>
<dbReference type="InterPro" id="IPR036280">
    <property type="entry name" value="Multihaem_cyt_sf"/>
</dbReference>
<dbReference type="EMBL" id="HG994590">
    <property type="protein sequence ID" value="CAF2806716.1"/>
    <property type="molecule type" value="Genomic_DNA"/>
</dbReference>
<dbReference type="PANTHER" id="PTHR48465">
    <property type="entry name" value="PROTEIN SSUH2 HOMOLOG"/>
    <property type="match status" value="1"/>
</dbReference>
<dbReference type="SUPFAM" id="SSF48695">
    <property type="entry name" value="Multiheme cytochromes"/>
    <property type="match status" value="1"/>
</dbReference>
<protein>
    <submittedName>
        <fullName evidence="2">(salmon louse) hypothetical protein</fullName>
    </submittedName>
</protein>
<organism evidence="2 3">
    <name type="scientific">Lepeophtheirus salmonis</name>
    <name type="common">Salmon louse</name>
    <name type="synonym">Caligus salmonis</name>
    <dbReference type="NCBI Taxonomy" id="72036"/>
    <lineage>
        <taxon>Eukaryota</taxon>
        <taxon>Metazoa</taxon>
        <taxon>Ecdysozoa</taxon>
        <taxon>Arthropoda</taxon>
        <taxon>Crustacea</taxon>
        <taxon>Multicrustacea</taxon>
        <taxon>Hexanauplia</taxon>
        <taxon>Copepoda</taxon>
        <taxon>Siphonostomatoida</taxon>
        <taxon>Caligidae</taxon>
        <taxon>Lepeophtheirus</taxon>
    </lineage>
</organism>
<feature type="region of interest" description="Disordered" evidence="1">
    <location>
        <begin position="77"/>
        <end position="115"/>
    </location>
</feature>
<accession>A0A7R8CFI6</accession>
<dbReference type="CDD" id="cd10719">
    <property type="entry name" value="DnaJ_zf"/>
    <property type="match status" value="1"/>
</dbReference>
<feature type="region of interest" description="Disordered" evidence="1">
    <location>
        <begin position="1"/>
        <end position="49"/>
    </location>
</feature>
<name>A0A7R8CFI6_LEPSM</name>
<keyword evidence="3" id="KW-1185">Reference proteome</keyword>
<sequence length="402" mass="44590">MVFGDEGTGGDEDSTSKKYEKKFSSDSDAGSENSQHEEEEDSWPTAPPLDYFDSIKGYEMVSFDAVSVPPPPSVLPPAFSLLNHNNKDTNLDPSSSPPAPPAHQPSGDAYPTGQDVSTKVGLIHLSDFETRLTENQARSALLSHIASSHWKGCLDTLGSYSSGGLPPLPWEIQEEPTQDFKDEVRLIPVPNTASTKSCHRCRGTGGVTCRDCNGKGWIRCLNCHGDGWMSDSSGFRERCFYCQHSKHGQGQQDCVKCHSKGKVNCSTCDGQGQIRCFIQLSISWKVHTAEHIVEQLQLPHDLIRDVSGQVAFEEEADRVTPVTAFSDDAIKEASAKIVFNTLGPEFDDHKLIRQRHQVRVVPVTKVSYEWKGKIHLFHVYGYENKIYLPSYPQNCCWGCVLL</sequence>
<dbReference type="GO" id="GO:0051082">
    <property type="term" value="F:unfolded protein binding"/>
    <property type="evidence" value="ECO:0007669"/>
    <property type="project" value="InterPro"/>
</dbReference>
<dbReference type="Proteomes" id="UP000675881">
    <property type="component" value="Chromosome 11"/>
</dbReference>